<keyword evidence="2" id="KW-1185">Reference proteome</keyword>
<name>A0ACB5SQJ6_9PEZI</name>
<accession>A0ACB5SQJ6</accession>
<dbReference type="Proteomes" id="UP001165186">
    <property type="component" value="Unassembled WGS sequence"/>
</dbReference>
<comment type="caution">
    <text evidence="1">The sequence shown here is derived from an EMBL/GenBank/DDBJ whole genome shotgun (WGS) entry which is preliminary data.</text>
</comment>
<dbReference type="EMBL" id="BSXG01000169">
    <property type="protein sequence ID" value="GME50869.1"/>
    <property type="molecule type" value="Genomic_DNA"/>
</dbReference>
<reference evidence="1" key="1">
    <citation type="submission" date="2024-09" db="EMBL/GenBank/DDBJ databases">
        <title>Draft Genome Sequences of Neofusicoccum parvum.</title>
        <authorList>
            <person name="Ashida A."/>
            <person name="Camagna M."/>
            <person name="Tanaka A."/>
            <person name="Takemoto D."/>
        </authorList>
    </citation>
    <scope>NUCLEOTIDE SEQUENCE</scope>
    <source>
        <strain evidence="1">PPO83</strain>
    </source>
</reference>
<protein>
    <submittedName>
        <fullName evidence="1">Uncharacterized protein</fullName>
    </submittedName>
</protein>
<gene>
    <name evidence="1" type="primary">g6673</name>
    <name evidence="1" type="ORF">NpPPO83_00006673</name>
</gene>
<organism evidence="1 2">
    <name type="scientific">Neofusicoccum parvum</name>
    <dbReference type="NCBI Taxonomy" id="310453"/>
    <lineage>
        <taxon>Eukaryota</taxon>
        <taxon>Fungi</taxon>
        <taxon>Dikarya</taxon>
        <taxon>Ascomycota</taxon>
        <taxon>Pezizomycotina</taxon>
        <taxon>Dothideomycetes</taxon>
        <taxon>Dothideomycetes incertae sedis</taxon>
        <taxon>Botryosphaeriales</taxon>
        <taxon>Botryosphaeriaceae</taxon>
        <taxon>Neofusicoccum</taxon>
    </lineage>
</organism>
<evidence type="ECO:0000313" key="1">
    <source>
        <dbReference type="EMBL" id="GME50869.1"/>
    </source>
</evidence>
<evidence type="ECO:0000313" key="2">
    <source>
        <dbReference type="Proteomes" id="UP001165186"/>
    </source>
</evidence>
<sequence>MADSRRLGHKRKAGDSSFYDFEDELAQRSSTARNEPRASKHTQYPPSENLKIRKAMRGDKAQQQPRSGSTQAPVKHDTPSLFRKDKTKNNVPRTIQESSLRKTPDRVSSSECLLSMSSTSASASPSPAPIPQPQRRSPRVQIPANPAKRGTMASTARRPAITYSKRKQPQRKQPGANTHVPARRAAPASSASRTMEPPSVDARRRSHGSGLADAGVGSSGQAMARSGSSPSRSLRDAPFVSSVFLDERLLERAHHVTVTTTATSTSVSYDLLPVGRSER</sequence>
<proteinExistence type="predicted"/>